<comment type="caution">
    <text evidence="2">The sequence shown here is derived from an EMBL/GenBank/DDBJ whole genome shotgun (WGS) entry which is preliminary data.</text>
</comment>
<protein>
    <recommendedName>
        <fullName evidence="1">Amidase domain-containing protein</fullName>
    </recommendedName>
</protein>
<dbReference type="AlphaFoldDB" id="A0A2A4CPZ2"/>
<gene>
    <name evidence="2" type="ORF">CLN94_10165</name>
</gene>
<feature type="domain" description="Amidase" evidence="1">
    <location>
        <begin position="55"/>
        <end position="442"/>
    </location>
</feature>
<dbReference type="InterPro" id="IPR036928">
    <property type="entry name" value="AS_sf"/>
</dbReference>
<evidence type="ECO:0000313" key="2">
    <source>
        <dbReference type="EMBL" id="PCD76186.1"/>
    </source>
</evidence>
<organism evidence="2 3">
    <name type="scientific">Pseudothioclava arenosa</name>
    <dbReference type="NCBI Taxonomy" id="1795308"/>
    <lineage>
        <taxon>Bacteria</taxon>
        <taxon>Pseudomonadati</taxon>
        <taxon>Pseudomonadota</taxon>
        <taxon>Alphaproteobacteria</taxon>
        <taxon>Rhodobacterales</taxon>
        <taxon>Paracoccaceae</taxon>
        <taxon>Pseudothioclava</taxon>
    </lineage>
</organism>
<dbReference type="EMBL" id="NTJD01000007">
    <property type="protein sequence ID" value="PCD76186.1"/>
    <property type="molecule type" value="Genomic_DNA"/>
</dbReference>
<dbReference type="PANTHER" id="PTHR11895:SF151">
    <property type="entry name" value="GLUTAMYL-TRNA(GLN) AMIDOTRANSFERASE SUBUNIT A"/>
    <property type="match status" value="1"/>
</dbReference>
<evidence type="ECO:0000313" key="3">
    <source>
        <dbReference type="Proteomes" id="UP000243507"/>
    </source>
</evidence>
<dbReference type="SUPFAM" id="SSF75304">
    <property type="entry name" value="Amidase signature (AS) enzymes"/>
    <property type="match status" value="1"/>
</dbReference>
<dbReference type="InterPro" id="IPR023631">
    <property type="entry name" value="Amidase_dom"/>
</dbReference>
<keyword evidence="3" id="KW-1185">Reference proteome</keyword>
<sequence length="458" mass="48173">MNTSLWRGWKRRSRSIATRSTTGRDKMMKDLAQELPGALETVRAIADGRLSAEAATRARLDRCAAREPGIGAWVEIDAEGAIAAARALDAGPIRGPLHGVALGVKDIFAVRDLPWRSGSPIWRGRVAEFDAPSVALARGAGAVILGKTETTEFAGYQPCRTRNPVVPGATPGGSSSGSAAAVAAGMAPLALGTQTSGSIIRPASYCGVVGYKPSFDLVDPSGVSVFARSFDTVGVFARSVPDAALAIEALSGLRLQPGSTGARPTVSVLRGPTWGKASAELQRVWAGFEARLRYCAPSPFDSDIRAEMAEIPALHARIMAVEASEALAYELATAEEFLSEGLRAQIAEGRAQSSEERLADRAAMIAFRQRMMARTAPGDIWLTPATTGGAPPFETGTGDPAFNRLWSLLGFPCCTVPILEDEAGRPIGVQVVGRLGDDAAVLEVAHSLMLRAQESVLL</sequence>
<dbReference type="InterPro" id="IPR000120">
    <property type="entry name" value="Amidase"/>
</dbReference>
<dbReference type="Proteomes" id="UP000243507">
    <property type="component" value="Unassembled WGS sequence"/>
</dbReference>
<name>A0A2A4CPZ2_9RHOB</name>
<dbReference type="Pfam" id="PF01425">
    <property type="entry name" value="Amidase"/>
    <property type="match status" value="1"/>
</dbReference>
<dbReference type="GO" id="GO:0003824">
    <property type="term" value="F:catalytic activity"/>
    <property type="evidence" value="ECO:0007669"/>
    <property type="project" value="InterPro"/>
</dbReference>
<accession>A0A2A4CPZ2</accession>
<evidence type="ECO:0000259" key="1">
    <source>
        <dbReference type="Pfam" id="PF01425"/>
    </source>
</evidence>
<dbReference type="Gene3D" id="3.90.1300.10">
    <property type="entry name" value="Amidase signature (AS) domain"/>
    <property type="match status" value="1"/>
</dbReference>
<dbReference type="PANTHER" id="PTHR11895">
    <property type="entry name" value="TRANSAMIDASE"/>
    <property type="match status" value="1"/>
</dbReference>
<dbReference type="OrthoDB" id="9777859at2"/>
<reference evidence="2 3" key="1">
    <citation type="submission" date="2017-09" db="EMBL/GenBank/DDBJ databases">
        <title>A multilocus sequence analysis scheme for characterization of bacteria in the genus Thioclava.</title>
        <authorList>
            <person name="Liu Y."/>
            <person name="Shao Z."/>
        </authorList>
    </citation>
    <scope>NUCLEOTIDE SEQUENCE [LARGE SCALE GENOMIC DNA]</scope>
    <source>
        <strain evidence="2 3">CAU 1312</strain>
    </source>
</reference>
<proteinExistence type="predicted"/>